<dbReference type="AlphaFoldDB" id="A0A6M3MBF9"/>
<reference evidence="2" key="1">
    <citation type="submission" date="2020-03" db="EMBL/GenBank/DDBJ databases">
        <title>The deep terrestrial virosphere.</title>
        <authorList>
            <person name="Holmfeldt K."/>
            <person name="Nilsson E."/>
            <person name="Simone D."/>
            <person name="Lopez-Fernandez M."/>
            <person name="Wu X."/>
            <person name="de Brujin I."/>
            <person name="Lundin D."/>
            <person name="Andersson A."/>
            <person name="Bertilsson S."/>
            <person name="Dopson M."/>
        </authorList>
    </citation>
    <scope>NUCLEOTIDE SEQUENCE</scope>
    <source>
        <strain evidence="1">MM171A00688</strain>
        <strain evidence="2">MM171B01217</strain>
    </source>
</reference>
<dbReference type="EMBL" id="MT143682">
    <property type="protein sequence ID" value="QJB00126.1"/>
    <property type="molecule type" value="Genomic_DNA"/>
</dbReference>
<evidence type="ECO:0000313" key="1">
    <source>
        <dbReference type="EMBL" id="QJB00126.1"/>
    </source>
</evidence>
<sequence length="248" mass="29042">MRIFCASPGRGGTKFAAWVFRTYTDVPSFHEPDPKLCGPDAEEINAGNITKGTQERIDQKFKFIEDHTKDGQYFEGSNMWIKSWAGLAMERWPEDVGIFRLRRDLAGYLISFTRRGKRGRKGRFHSAFLLDPTAKGNALQGYPGMSFYEIVAWNYFEVEARYRKARETAHRVFEMDFKDIGSTRTWAHLFETFEIRHRLPAHFPETPDRHQSIFSDKSRLACLDHLKENWGEPRTPIDAETWRKLLER</sequence>
<gene>
    <name evidence="1" type="ORF">MM171A00688_0009</name>
    <name evidence="2" type="ORF">MM171B01217_0009</name>
</gene>
<organism evidence="2">
    <name type="scientific">viral metagenome</name>
    <dbReference type="NCBI Taxonomy" id="1070528"/>
    <lineage>
        <taxon>unclassified sequences</taxon>
        <taxon>metagenomes</taxon>
        <taxon>organismal metagenomes</taxon>
    </lineage>
</organism>
<name>A0A6M3MBF9_9ZZZZ</name>
<proteinExistence type="predicted"/>
<evidence type="ECO:0000313" key="2">
    <source>
        <dbReference type="EMBL" id="QJB02516.1"/>
    </source>
</evidence>
<protein>
    <submittedName>
        <fullName evidence="2">Uncharacterized protein</fullName>
    </submittedName>
</protein>
<dbReference type="EMBL" id="MT143789">
    <property type="protein sequence ID" value="QJB02516.1"/>
    <property type="molecule type" value="Genomic_DNA"/>
</dbReference>
<accession>A0A6M3MBF9</accession>